<dbReference type="InterPro" id="IPR025230">
    <property type="entry name" value="DUF4172"/>
</dbReference>
<dbReference type="InterPro" id="IPR036388">
    <property type="entry name" value="WH-like_DNA-bd_sf"/>
</dbReference>
<reference evidence="4" key="1">
    <citation type="submission" date="2021-04" db="EMBL/GenBank/DDBJ databases">
        <authorList>
            <person name="Rodrigo-Torres L."/>
            <person name="Arahal R. D."/>
            <person name="Lucena T."/>
        </authorList>
    </citation>
    <scope>NUCLEOTIDE SEQUENCE</scope>
    <source>
        <strain evidence="4">CECT 9275</strain>
    </source>
</reference>
<dbReference type="InterPro" id="IPR003812">
    <property type="entry name" value="Fido"/>
</dbReference>
<dbReference type="PROSITE" id="PS51459">
    <property type="entry name" value="FIDO"/>
    <property type="match status" value="1"/>
</dbReference>
<name>A0A916JGK4_9BACT</name>
<protein>
    <recommendedName>
        <fullName evidence="3">Fido domain-containing protein</fullName>
    </recommendedName>
</protein>
<dbReference type="AlphaFoldDB" id="A0A916JGK4"/>
<dbReference type="InterPro" id="IPR036597">
    <property type="entry name" value="Fido-like_dom_sf"/>
</dbReference>
<feature type="binding site" evidence="2">
    <location>
        <begin position="247"/>
        <end position="248"/>
    </location>
    <ligand>
        <name>ATP</name>
        <dbReference type="ChEBI" id="CHEBI:30616"/>
    </ligand>
</feature>
<dbReference type="SUPFAM" id="SSF140931">
    <property type="entry name" value="Fic-like"/>
    <property type="match status" value="1"/>
</dbReference>
<dbReference type="EMBL" id="CAJRAF010000002">
    <property type="protein sequence ID" value="CAG5002463.1"/>
    <property type="molecule type" value="Genomic_DNA"/>
</dbReference>
<dbReference type="Pfam" id="PF13776">
    <property type="entry name" value="DUF4172"/>
    <property type="match status" value="1"/>
</dbReference>
<dbReference type="Proteomes" id="UP000680038">
    <property type="component" value="Unassembled WGS sequence"/>
</dbReference>
<dbReference type="InterPro" id="IPR040198">
    <property type="entry name" value="Fido_containing"/>
</dbReference>
<proteinExistence type="predicted"/>
<dbReference type="Gene3D" id="1.10.3290.10">
    <property type="entry name" value="Fido-like domain"/>
    <property type="match status" value="1"/>
</dbReference>
<keyword evidence="2" id="KW-0547">Nucleotide-binding</keyword>
<evidence type="ECO:0000256" key="1">
    <source>
        <dbReference type="PIRSR" id="PIRSR640198-1"/>
    </source>
</evidence>
<dbReference type="PANTHER" id="PTHR13504">
    <property type="entry name" value="FIDO DOMAIN-CONTAINING PROTEIN DDB_G0283145"/>
    <property type="match status" value="1"/>
</dbReference>
<feature type="binding site" evidence="2">
    <location>
        <begin position="209"/>
        <end position="216"/>
    </location>
    <ligand>
        <name>ATP</name>
        <dbReference type="ChEBI" id="CHEBI:30616"/>
    </ligand>
</feature>
<sequence length="376" mass="42512">MYIHQKALWPKFSCDNNVIIQPLASIRNKQGRLIGKMETLGFSLREEAVLQTLTLDVLKSNEIEGEILDPEQVRSSIARKLGMDASGLSTADRNVEGVVEMLMDATSNFSKELTEERLFGWHSALFPTGRSGMFKITTGNWRDGSSGPIQVVSGVLGKEKVHFEAPVSDKIPSEMHQFIAWFNNDKSNDPVIKAAIAHLWFVTIHPFADGNGRIARTIADMQLARSDKTSQRFYSMSAQIRVERNKYYDILEKTQKGELDITEWLVWFLACLDRAISVSDEILESVLRKSQYWNMFSGKNINRRQRIMLNKLLDGLTGKLNTSKWAKITKSSQDTALRDIQNLVDQNILVKEDSGGRSTTYRLTELPPAQSPLLTI</sequence>
<dbReference type="PANTHER" id="PTHR13504:SF33">
    <property type="entry name" value="FIC FAMILY PROTEIN"/>
    <property type="match status" value="1"/>
</dbReference>
<keyword evidence="2" id="KW-0067">ATP-binding</keyword>
<dbReference type="GO" id="GO:0005524">
    <property type="term" value="F:ATP binding"/>
    <property type="evidence" value="ECO:0007669"/>
    <property type="project" value="UniProtKB-KW"/>
</dbReference>
<gene>
    <name evidence="4" type="ORF">DYBT9275_02897</name>
</gene>
<keyword evidence="5" id="KW-1185">Reference proteome</keyword>
<evidence type="ECO:0000256" key="2">
    <source>
        <dbReference type="PIRSR" id="PIRSR640198-2"/>
    </source>
</evidence>
<evidence type="ECO:0000259" key="3">
    <source>
        <dbReference type="PROSITE" id="PS51459"/>
    </source>
</evidence>
<organism evidence="4 5">
    <name type="scientific">Dyadobacter helix</name>
    <dbReference type="NCBI Taxonomy" id="2822344"/>
    <lineage>
        <taxon>Bacteria</taxon>
        <taxon>Pseudomonadati</taxon>
        <taxon>Bacteroidota</taxon>
        <taxon>Cytophagia</taxon>
        <taxon>Cytophagales</taxon>
        <taxon>Spirosomataceae</taxon>
        <taxon>Dyadobacter</taxon>
    </lineage>
</organism>
<evidence type="ECO:0000313" key="4">
    <source>
        <dbReference type="EMBL" id="CAG5002463.1"/>
    </source>
</evidence>
<feature type="domain" description="Fido" evidence="3">
    <location>
        <begin position="113"/>
        <end position="270"/>
    </location>
</feature>
<accession>A0A916JGK4</accession>
<feature type="active site" evidence="1">
    <location>
        <position position="205"/>
    </location>
</feature>
<evidence type="ECO:0000313" key="5">
    <source>
        <dbReference type="Proteomes" id="UP000680038"/>
    </source>
</evidence>
<dbReference type="Pfam" id="PF02661">
    <property type="entry name" value="Fic"/>
    <property type="match status" value="1"/>
</dbReference>
<dbReference type="Gene3D" id="1.10.10.10">
    <property type="entry name" value="Winged helix-like DNA-binding domain superfamily/Winged helix DNA-binding domain"/>
    <property type="match status" value="1"/>
</dbReference>
<comment type="caution">
    <text evidence="4">The sequence shown here is derived from an EMBL/GenBank/DDBJ whole genome shotgun (WGS) entry which is preliminary data.</text>
</comment>